<dbReference type="InterPro" id="IPR002110">
    <property type="entry name" value="Ankyrin_rpt"/>
</dbReference>
<evidence type="ECO:0000256" key="3">
    <source>
        <dbReference type="PROSITE-ProRule" id="PRU00023"/>
    </source>
</evidence>
<evidence type="ECO:0000313" key="5">
    <source>
        <dbReference type="Proteomes" id="UP000256645"/>
    </source>
</evidence>
<feature type="repeat" description="ANK" evidence="3">
    <location>
        <begin position="92"/>
        <end position="124"/>
    </location>
</feature>
<accession>A0A3D8QDB6</accession>
<organism evidence="4 5">
    <name type="scientific">Coleophoma cylindrospora</name>
    <dbReference type="NCBI Taxonomy" id="1849047"/>
    <lineage>
        <taxon>Eukaryota</taxon>
        <taxon>Fungi</taxon>
        <taxon>Dikarya</taxon>
        <taxon>Ascomycota</taxon>
        <taxon>Pezizomycotina</taxon>
        <taxon>Leotiomycetes</taxon>
        <taxon>Helotiales</taxon>
        <taxon>Dermateaceae</taxon>
        <taxon>Coleophoma</taxon>
    </lineage>
</organism>
<dbReference type="PROSITE" id="PS50088">
    <property type="entry name" value="ANK_REPEAT"/>
    <property type="match status" value="4"/>
</dbReference>
<feature type="repeat" description="ANK" evidence="3">
    <location>
        <begin position="59"/>
        <end position="91"/>
    </location>
</feature>
<sequence>MRDAHETGKEQREIYKQCLEEQKFSTERLSFMKAVQIGNTSMAMSLLRNGADIAERNDTGQTSLHIATLNGNLDMVRVLLSSGIEIDAKDSKGKTALHYASQTGNEKIVRLLVEHNVDMDARDNSKRTAIHQAASNGHGTVFVMLLAAGAGGVSKIHSSSTSLNGEGSTVLQGAARQGHEPVSDTLLSAGYKPNKWDLYAAVEGGNMTIVDRVLAFGVDVNDAGSRARTPLQVAAGNGHTLVVQKLLAVGADVNAAARFRGRTALQAAAENGHMPILLAVGADVNAAAGYNGRTALEAALKNKHISIVKKILAMGADDKIGAAKYLERMGIASGHTN</sequence>
<keyword evidence="1" id="KW-0677">Repeat</keyword>
<dbReference type="Pfam" id="PF12796">
    <property type="entry name" value="Ank_2"/>
    <property type="match status" value="3"/>
</dbReference>
<dbReference type="PANTHER" id="PTHR24173">
    <property type="entry name" value="ANKYRIN REPEAT CONTAINING"/>
    <property type="match status" value="1"/>
</dbReference>
<dbReference type="PROSITE" id="PS50297">
    <property type="entry name" value="ANK_REP_REGION"/>
    <property type="match status" value="4"/>
</dbReference>
<dbReference type="SUPFAM" id="SSF48403">
    <property type="entry name" value="Ankyrin repeat"/>
    <property type="match status" value="1"/>
</dbReference>
<dbReference type="STRING" id="1849047.A0A3D8QDB6"/>
<name>A0A3D8QDB6_9HELO</name>
<keyword evidence="2 3" id="KW-0040">ANK repeat</keyword>
<comment type="caution">
    <text evidence="4">The sequence shown here is derived from an EMBL/GenBank/DDBJ whole genome shotgun (WGS) entry which is preliminary data.</text>
</comment>
<feature type="repeat" description="ANK" evidence="3">
    <location>
        <begin position="226"/>
        <end position="258"/>
    </location>
</feature>
<protein>
    <submittedName>
        <fullName evidence="4">Uncharacterized protein</fullName>
    </submittedName>
</protein>
<keyword evidence="5" id="KW-1185">Reference proteome</keyword>
<dbReference type="PRINTS" id="PR01415">
    <property type="entry name" value="ANKYRIN"/>
</dbReference>
<dbReference type="OrthoDB" id="5428966at2759"/>
<evidence type="ECO:0000256" key="1">
    <source>
        <dbReference type="ARBA" id="ARBA00022737"/>
    </source>
</evidence>
<dbReference type="EMBL" id="PDLM01000016">
    <property type="protein sequence ID" value="RDW59424.1"/>
    <property type="molecule type" value="Genomic_DNA"/>
</dbReference>
<dbReference type="Proteomes" id="UP000256645">
    <property type="component" value="Unassembled WGS sequence"/>
</dbReference>
<reference evidence="4" key="1">
    <citation type="journal article" date="2018" name="IMA Fungus">
        <title>IMA Genome-F 9: Draft genome sequence of Annulohypoxylon stygium, Aspergillus mulundensis, Berkeleyomyces basicola (syn. Thielaviopsis basicola), Ceratocystis smalleyi, two Cercospora beticola strains, Coleophoma cylindrospora, Fusarium fracticaudum, Phialophora cf. hyalina, and Morchella septimelata.</title>
        <authorList>
            <person name="Wingfield B.D."/>
            <person name="Bills G.F."/>
            <person name="Dong Y."/>
            <person name="Huang W."/>
            <person name="Nel W.J."/>
            <person name="Swalarsk-Parry B.S."/>
            <person name="Vaghefi N."/>
            <person name="Wilken P.M."/>
            <person name="An Z."/>
            <person name="de Beer Z.W."/>
            <person name="De Vos L."/>
            <person name="Chen L."/>
            <person name="Duong T.A."/>
            <person name="Gao Y."/>
            <person name="Hammerbacher A."/>
            <person name="Kikkert J.R."/>
            <person name="Li Y."/>
            <person name="Li H."/>
            <person name="Li K."/>
            <person name="Li Q."/>
            <person name="Liu X."/>
            <person name="Ma X."/>
            <person name="Naidoo K."/>
            <person name="Pethybridge S.J."/>
            <person name="Sun J."/>
            <person name="Steenkamp E.T."/>
            <person name="van der Nest M.A."/>
            <person name="van Wyk S."/>
            <person name="Wingfield M.J."/>
            <person name="Xiong C."/>
            <person name="Yue Q."/>
            <person name="Zhang X."/>
        </authorList>
    </citation>
    <scope>NUCLEOTIDE SEQUENCE [LARGE SCALE GENOMIC DNA]</scope>
    <source>
        <strain evidence="4">BP6252</strain>
    </source>
</reference>
<evidence type="ECO:0000256" key="2">
    <source>
        <dbReference type="ARBA" id="ARBA00023043"/>
    </source>
</evidence>
<gene>
    <name evidence="4" type="ORF">BP6252_12511</name>
</gene>
<feature type="repeat" description="ANK" evidence="3">
    <location>
        <begin position="291"/>
        <end position="317"/>
    </location>
</feature>
<dbReference type="PANTHER" id="PTHR24173:SF74">
    <property type="entry name" value="ANKYRIN REPEAT DOMAIN-CONTAINING PROTEIN 16"/>
    <property type="match status" value="1"/>
</dbReference>
<dbReference type="InterPro" id="IPR036770">
    <property type="entry name" value="Ankyrin_rpt-contain_sf"/>
</dbReference>
<dbReference type="SMART" id="SM00248">
    <property type="entry name" value="ANK"/>
    <property type="match status" value="9"/>
</dbReference>
<dbReference type="AlphaFoldDB" id="A0A3D8QDB6"/>
<dbReference type="Gene3D" id="1.25.40.20">
    <property type="entry name" value="Ankyrin repeat-containing domain"/>
    <property type="match status" value="2"/>
</dbReference>
<proteinExistence type="predicted"/>
<evidence type="ECO:0000313" key="4">
    <source>
        <dbReference type="EMBL" id="RDW59424.1"/>
    </source>
</evidence>